<proteinExistence type="predicted"/>
<evidence type="ECO:0000313" key="3">
    <source>
        <dbReference type="Proteomes" id="UP000410049"/>
    </source>
</evidence>
<feature type="region of interest" description="Disordered" evidence="1">
    <location>
        <begin position="295"/>
        <end position="330"/>
    </location>
</feature>
<sequence length="330" mass="36163">MNADSNGRPRSSDRLRREIQRRVQAMPADRQAVAQQNVRNAILSAFLGGIGVIKGGGAISMAVPASRGRHSRDLDSSMRLDAEDFEEALRDRLEKGWQGFTGTLTPNPRRNRTRGTLMGMRPYKVALRYLGKPFCTIEFEAGPDHAGFNANARPFTPDPETTGLLSGLGFTLPPIESVDPRDQLADKLQAVSAPGAARGRDLADIATLVGRMGVIDLDDLRRRVRHVEGIEGSPACELEPGDYARLRESFDRGRPPPGYDECWRAADSLLRQVDERHRSDWMGVFHASALTIPDDIDADGGAGGRAAGTQPRKPRGLPRGEAGTFDFKRR</sequence>
<reference evidence="2 3" key="1">
    <citation type="journal article" date="2019" name="Syst. Appl. Microbiol.">
        <title>Characterization of Bifidobacterium species in feaces of the Egyptian fruit bat: Description of B. vespertilionis sp. nov. and B. rousetti sp. nov.</title>
        <authorList>
            <person name="Modesto M."/>
            <person name="Satti M."/>
            <person name="Watanabe K."/>
            <person name="Puglisi E."/>
            <person name="Morelli L."/>
            <person name="Huang C.-H."/>
            <person name="Liou J.-S."/>
            <person name="Miyashita M."/>
            <person name="Tamura T."/>
            <person name="Saito S."/>
            <person name="Mori K."/>
            <person name="Huang L."/>
            <person name="Sciavilla P."/>
            <person name="Sandri C."/>
            <person name="Spiezio C."/>
            <person name="Vitali F."/>
            <person name="Cavalieri D."/>
            <person name="Perpetuini G."/>
            <person name="Tofalo R."/>
            <person name="Bonetti A."/>
            <person name="Arita M."/>
            <person name="Mattarelli P."/>
        </authorList>
    </citation>
    <scope>NUCLEOTIDE SEQUENCE [LARGE SCALE GENOMIC DNA]</scope>
    <source>
        <strain evidence="2 3">RST17</strain>
    </source>
</reference>
<protein>
    <recommendedName>
        <fullName evidence="4">Nucleotidyl transferase AbiEii/AbiGii toxin family protein</fullName>
    </recommendedName>
</protein>
<dbReference type="Pfam" id="PF08843">
    <property type="entry name" value="AbiEii"/>
    <property type="match status" value="1"/>
</dbReference>
<organism evidence="2 3">
    <name type="scientific">Bifidobacterium myosotis</name>
    <dbReference type="NCBI Taxonomy" id="1630166"/>
    <lineage>
        <taxon>Bacteria</taxon>
        <taxon>Bacillati</taxon>
        <taxon>Actinomycetota</taxon>
        <taxon>Actinomycetes</taxon>
        <taxon>Bifidobacteriales</taxon>
        <taxon>Bifidobacteriaceae</taxon>
        <taxon>Bifidobacterium</taxon>
    </lineage>
</organism>
<dbReference type="InterPro" id="IPR014942">
    <property type="entry name" value="AbiEii"/>
</dbReference>
<evidence type="ECO:0000256" key="1">
    <source>
        <dbReference type="SAM" id="MobiDB-lite"/>
    </source>
</evidence>
<dbReference type="EMBL" id="RZUH01000009">
    <property type="protein sequence ID" value="KAA8826926.1"/>
    <property type="molecule type" value="Genomic_DNA"/>
</dbReference>
<dbReference type="Proteomes" id="UP000410049">
    <property type="component" value="Unassembled WGS sequence"/>
</dbReference>
<dbReference type="AlphaFoldDB" id="A0A5M9ZH67"/>
<comment type="caution">
    <text evidence="2">The sequence shown here is derived from an EMBL/GenBank/DDBJ whole genome shotgun (WGS) entry which is preliminary data.</text>
</comment>
<evidence type="ECO:0008006" key="4">
    <source>
        <dbReference type="Google" id="ProtNLM"/>
    </source>
</evidence>
<gene>
    <name evidence="2" type="ORF">EMO91_10365</name>
</gene>
<accession>A0A5M9ZH67</accession>
<evidence type="ECO:0000313" key="2">
    <source>
        <dbReference type="EMBL" id="KAA8826926.1"/>
    </source>
</evidence>
<name>A0A5M9ZH67_9BIFI</name>